<dbReference type="RefSeq" id="WP_200247045.1">
    <property type="nucleotide sequence ID" value="NZ_JAENHK010000010.1"/>
</dbReference>
<evidence type="ECO:0008006" key="3">
    <source>
        <dbReference type="Google" id="ProtNLM"/>
    </source>
</evidence>
<dbReference type="PROSITE" id="PS51257">
    <property type="entry name" value="PROKAR_LIPOPROTEIN"/>
    <property type="match status" value="1"/>
</dbReference>
<keyword evidence="2" id="KW-1185">Reference proteome</keyword>
<comment type="caution">
    <text evidence="1">The sequence shown here is derived from an EMBL/GenBank/DDBJ whole genome shotgun (WGS) entry which is preliminary data.</text>
</comment>
<dbReference type="EMBL" id="JAENHK010000010">
    <property type="protein sequence ID" value="MBK1897096.1"/>
    <property type="molecule type" value="Genomic_DNA"/>
</dbReference>
<accession>A0ABS1FXC4</accession>
<dbReference type="Proteomes" id="UP000628669">
    <property type="component" value="Unassembled WGS sequence"/>
</dbReference>
<proteinExistence type="predicted"/>
<gene>
    <name evidence="1" type="ORF">JHL15_15130</name>
</gene>
<reference evidence="2" key="1">
    <citation type="submission" date="2021-01" db="EMBL/GenBank/DDBJ databases">
        <title>Genome public.</title>
        <authorList>
            <person name="Liu C."/>
            <person name="Sun Q."/>
        </authorList>
    </citation>
    <scope>NUCLEOTIDE SEQUENCE [LARGE SCALE GENOMIC DNA]</scope>
    <source>
        <strain evidence="2">YIM B02567</strain>
    </source>
</reference>
<evidence type="ECO:0000313" key="2">
    <source>
        <dbReference type="Proteomes" id="UP000628669"/>
    </source>
</evidence>
<name>A0ABS1FXC4_9FLAO</name>
<evidence type="ECO:0000313" key="1">
    <source>
        <dbReference type="EMBL" id="MBK1897096.1"/>
    </source>
</evidence>
<organism evidence="1 2">
    <name type="scientific">Chryseobacterium paridis</name>
    <dbReference type="NCBI Taxonomy" id="2800328"/>
    <lineage>
        <taxon>Bacteria</taxon>
        <taxon>Pseudomonadati</taxon>
        <taxon>Bacteroidota</taxon>
        <taxon>Flavobacteriia</taxon>
        <taxon>Flavobacteriales</taxon>
        <taxon>Weeksellaceae</taxon>
        <taxon>Chryseobacterium group</taxon>
        <taxon>Chryseobacterium</taxon>
    </lineage>
</organism>
<sequence>MSKIILAILGSVLFLTACKNEDPNRDHIRLVFDAGQLQFISSSLNKKKETMSALYGNNKARQSLSTQSDQPQAGTKMKLVTWKYHENPQYTGGTITGELLSVETVETNQNGATSYRVDTAIEKKDDQFQNKEQRIQYILGYHPVNMP</sequence>
<protein>
    <recommendedName>
        <fullName evidence="3">Lipoprotein</fullName>
    </recommendedName>
</protein>